<dbReference type="InterPro" id="IPR027417">
    <property type="entry name" value="P-loop_NTPase"/>
</dbReference>
<evidence type="ECO:0000256" key="5">
    <source>
        <dbReference type="ARBA" id="ARBA00022741"/>
    </source>
</evidence>
<dbReference type="NCBIfam" id="TIGR03598">
    <property type="entry name" value="GTPase_YsxC"/>
    <property type="match status" value="1"/>
</dbReference>
<feature type="domain" description="EngB-type G" evidence="11">
    <location>
        <begin position="23"/>
        <end position="195"/>
    </location>
</feature>
<dbReference type="FunFam" id="3.40.50.300:FF:000098">
    <property type="entry name" value="Probable GTP-binding protein EngB"/>
    <property type="match status" value="1"/>
</dbReference>
<dbReference type="Pfam" id="PF01926">
    <property type="entry name" value="MMR_HSR1"/>
    <property type="match status" value="1"/>
</dbReference>
<evidence type="ECO:0000256" key="7">
    <source>
        <dbReference type="ARBA" id="ARBA00023134"/>
    </source>
</evidence>
<comment type="similarity">
    <text evidence="2 10">Belongs to the TRAFAC class TrmE-Era-EngA-EngB-Septin-like GTPase superfamily. EngB GTPase family.</text>
</comment>
<proteinExistence type="inferred from homology"/>
<evidence type="ECO:0000313" key="12">
    <source>
        <dbReference type="EMBL" id="EGY79573.1"/>
    </source>
</evidence>
<keyword evidence="5 10" id="KW-0547">Nucleotide-binding</keyword>
<organism evidence="12 13">
    <name type="scientific">Peptoniphilus indolicus ATCC 29427</name>
    <dbReference type="NCBI Taxonomy" id="997350"/>
    <lineage>
        <taxon>Bacteria</taxon>
        <taxon>Bacillati</taxon>
        <taxon>Bacillota</taxon>
        <taxon>Tissierellia</taxon>
        <taxon>Tissierellales</taxon>
        <taxon>Peptoniphilaceae</taxon>
        <taxon>Peptoniphilus</taxon>
    </lineage>
</organism>
<dbReference type="PROSITE" id="PS51706">
    <property type="entry name" value="G_ENGB"/>
    <property type="match status" value="1"/>
</dbReference>
<dbReference type="GO" id="GO:0005829">
    <property type="term" value="C:cytosol"/>
    <property type="evidence" value="ECO:0007669"/>
    <property type="project" value="TreeGrafter"/>
</dbReference>
<accession>G4D4M6</accession>
<keyword evidence="13" id="KW-1185">Reference proteome</keyword>
<dbReference type="eggNOG" id="COG0218">
    <property type="taxonomic scope" value="Bacteria"/>
</dbReference>
<keyword evidence="6" id="KW-0460">Magnesium</keyword>
<evidence type="ECO:0000313" key="13">
    <source>
        <dbReference type="Proteomes" id="UP000003422"/>
    </source>
</evidence>
<dbReference type="InterPro" id="IPR019987">
    <property type="entry name" value="GTP-bd_ribosome_bio_YsxC"/>
</dbReference>
<keyword evidence="4" id="KW-0479">Metal-binding</keyword>
<dbReference type="GO" id="GO:0046872">
    <property type="term" value="F:metal ion binding"/>
    <property type="evidence" value="ECO:0007669"/>
    <property type="project" value="UniProtKB-KW"/>
</dbReference>
<dbReference type="HOGENOM" id="CLU_033732_3_0_9"/>
<dbReference type="InterPro" id="IPR030393">
    <property type="entry name" value="G_ENGB_dom"/>
</dbReference>
<name>G4D4M6_9FIRM</name>
<dbReference type="PATRIC" id="fig|997350.3.peg.1304"/>
<evidence type="ECO:0000256" key="1">
    <source>
        <dbReference type="ARBA" id="ARBA00001946"/>
    </source>
</evidence>
<comment type="caution">
    <text evidence="12">The sequence shown here is derived from an EMBL/GenBank/DDBJ whole genome shotgun (WGS) entry which is preliminary data.</text>
</comment>
<dbReference type="PANTHER" id="PTHR11649">
    <property type="entry name" value="MSS1/TRME-RELATED GTP-BINDING PROTEIN"/>
    <property type="match status" value="1"/>
</dbReference>
<dbReference type="HAMAP" id="MF_00321">
    <property type="entry name" value="GTPase_EngB"/>
    <property type="match status" value="1"/>
</dbReference>
<dbReference type="Proteomes" id="UP000003422">
    <property type="component" value="Unassembled WGS sequence"/>
</dbReference>
<evidence type="ECO:0000256" key="8">
    <source>
        <dbReference type="ARBA" id="ARBA00023210"/>
    </source>
</evidence>
<gene>
    <name evidence="12" type="primary">ysxC</name>
    <name evidence="10" type="synonym">engB</name>
    <name evidence="12" type="ORF">HMPREF9129_1356</name>
</gene>
<evidence type="ECO:0000256" key="6">
    <source>
        <dbReference type="ARBA" id="ARBA00022842"/>
    </source>
</evidence>
<dbReference type="STRING" id="997350.HMPREF9129_1356"/>
<dbReference type="CDD" id="cd01876">
    <property type="entry name" value="YihA_EngB"/>
    <property type="match status" value="1"/>
</dbReference>
<protein>
    <recommendedName>
        <fullName evidence="10">Probable GTP-binding protein EngB</fullName>
    </recommendedName>
</protein>
<evidence type="ECO:0000256" key="3">
    <source>
        <dbReference type="ARBA" id="ARBA00022618"/>
    </source>
</evidence>
<dbReference type="GO" id="GO:0005525">
    <property type="term" value="F:GTP binding"/>
    <property type="evidence" value="ECO:0007669"/>
    <property type="project" value="UniProtKB-UniRule"/>
</dbReference>
<comment type="cofactor">
    <cofactor evidence="1">
        <name>Mg(2+)</name>
        <dbReference type="ChEBI" id="CHEBI:18420"/>
    </cofactor>
</comment>
<dbReference type="InterPro" id="IPR006073">
    <property type="entry name" value="GTP-bd"/>
</dbReference>
<reference evidence="12 13" key="1">
    <citation type="submission" date="2011-06" db="EMBL/GenBank/DDBJ databases">
        <authorList>
            <person name="Muzny D."/>
            <person name="Qin X."/>
            <person name="Deng J."/>
            <person name="Jiang H."/>
            <person name="Liu Y."/>
            <person name="Qu J."/>
            <person name="Song X.-Z."/>
            <person name="Zhang L."/>
            <person name="Thornton R."/>
            <person name="Coyle M."/>
            <person name="Francisco L."/>
            <person name="Jackson L."/>
            <person name="Javaid M."/>
            <person name="Korchina V."/>
            <person name="Kovar C."/>
            <person name="Mata R."/>
            <person name="Mathew T."/>
            <person name="Ngo R."/>
            <person name="Nguyen L."/>
            <person name="Nguyen N."/>
            <person name="Okwuonu G."/>
            <person name="Ongeri F."/>
            <person name="Pham C."/>
            <person name="Simmons D."/>
            <person name="Wilczek-Boney K."/>
            <person name="Hale W."/>
            <person name="Jakkamsetti A."/>
            <person name="Pham P."/>
            <person name="Ruth R."/>
            <person name="San Lucas F."/>
            <person name="Warren J."/>
            <person name="Zhang J."/>
            <person name="Zhao Z."/>
            <person name="Zhou C."/>
            <person name="Zhu D."/>
            <person name="Lee S."/>
            <person name="Bess C."/>
            <person name="Blankenburg K."/>
            <person name="Forbes L."/>
            <person name="Fu Q."/>
            <person name="Gubbala S."/>
            <person name="Hirani K."/>
            <person name="Jayaseelan J.C."/>
            <person name="Lara F."/>
            <person name="Munidasa M."/>
            <person name="Palculict T."/>
            <person name="Patil S."/>
            <person name="Pu L.-L."/>
            <person name="Saada N."/>
            <person name="Tang L."/>
            <person name="Weissenberger G."/>
            <person name="Zhu Y."/>
            <person name="Hemphill L."/>
            <person name="Shang Y."/>
            <person name="Youmans B."/>
            <person name="Ayvaz T."/>
            <person name="Ross M."/>
            <person name="Santibanez J."/>
            <person name="Aqrawi P."/>
            <person name="Gross S."/>
            <person name="Joshi V."/>
            <person name="Fowler G."/>
            <person name="Nazareth L."/>
            <person name="Reid J."/>
            <person name="Worley K."/>
            <person name="Petrosino J."/>
            <person name="Highlander S."/>
            <person name="Gibbs R."/>
        </authorList>
    </citation>
    <scope>NUCLEOTIDE SEQUENCE [LARGE SCALE GENOMIC DNA]</scope>
    <source>
        <strain evidence="12 13">ATCC 29427</strain>
    </source>
</reference>
<evidence type="ECO:0000256" key="4">
    <source>
        <dbReference type="ARBA" id="ARBA00022723"/>
    </source>
</evidence>
<sequence>MMKTDDARLEQVAVKREQYPEPDVYEFAFAGRSNVGKSSFINAMLGRKNLARTSSSPGKTRTINFYRVSDLRLVDLPGYGYAKVSKTERNSWAGVINTYLENRENLLEVLLLVDIRHEPSELDKAMYDYLIANGHSGLVIATKADKISRGQYQNHIAKIQKKLGIKNRDNIIPFSSVDKKMVDEMWDIFEDIVGFYDGSEEDEL</sequence>
<keyword evidence="7 10" id="KW-0342">GTP-binding</keyword>
<evidence type="ECO:0000256" key="2">
    <source>
        <dbReference type="ARBA" id="ARBA00009638"/>
    </source>
</evidence>
<evidence type="ECO:0000256" key="9">
    <source>
        <dbReference type="ARBA" id="ARBA00023306"/>
    </source>
</evidence>
<dbReference type="SUPFAM" id="SSF52540">
    <property type="entry name" value="P-loop containing nucleoside triphosphate hydrolases"/>
    <property type="match status" value="1"/>
</dbReference>
<keyword evidence="3 10" id="KW-0132">Cell division</keyword>
<evidence type="ECO:0000259" key="11">
    <source>
        <dbReference type="PROSITE" id="PS51706"/>
    </source>
</evidence>
<comment type="function">
    <text evidence="10">Necessary for normal cell division and for the maintenance of normal septation.</text>
</comment>
<dbReference type="GO" id="GO:0000917">
    <property type="term" value="P:division septum assembly"/>
    <property type="evidence" value="ECO:0007669"/>
    <property type="project" value="UniProtKB-KW"/>
</dbReference>
<dbReference type="Gene3D" id="3.40.50.300">
    <property type="entry name" value="P-loop containing nucleotide triphosphate hydrolases"/>
    <property type="match status" value="1"/>
</dbReference>
<dbReference type="EMBL" id="AGBB01000127">
    <property type="protein sequence ID" value="EGY79573.1"/>
    <property type="molecule type" value="Genomic_DNA"/>
</dbReference>
<keyword evidence="9 10" id="KW-0131">Cell cycle</keyword>
<dbReference type="AlphaFoldDB" id="G4D4M6"/>
<keyword evidence="8 10" id="KW-0717">Septation</keyword>
<dbReference type="PANTHER" id="PTHR11649:SF13">
    <property type="entry name" value="ENGB-TYPE G DOMAIN-CONTAINING PROTEIN"/>
    <property type="match status" value="1"/>
</dbReference>
<evidence type="ECO:0000256" key="10">
    <source>
        <dbReference type="HAMAP-Rule" id="MF_00321"/>
    </source>
</evidence>